<gene>
    <name evidence="1" type="ORF">XK09_05200</name>
</gene>
<protein>
    <submittedName>
        <fullName evidence="1">Uncharacterized protein</fullName>
    </submittedName>
</protein>
<proteinExistence type="predicted"/>
<reference evidence="1 2" key="1">
    <citation type="submission" date="2019-07" db="EMBL/GenBank/DDBJ databases">
        <title>Rapid identification of Enteric Bacteria from Whole Genome Sequences (WGS) using Average Nucleotide Identity (ANI).</title>
        <authorList>
            <person name="Lane C."/>
        </authorList>
    </citation>
    <scope>NUCLEOTIDE SEQUENCE [LARGE SCALE GENOMIC DNA]</scope>
    <source>
        <strain evidence="1 2">2013D-9588</strain>
    </source>
</reference>
<sequence length="276" mass="31633">MNKTEIVFVPQDIKETEFRLEKYPNFKKNLESSCKVIYDYSDIPPAIQNIRQKSVDQIFARSQIYMDRYYEIQEFEKSNADDLAEVVDQILLKMGAKERKIDLECSEESDERSSSNIKAGLKGKFSPTSAVAAFTSAGLKSATDKVVPSYGASATYEMKYGEENYNFHKLREESGFTSSGDRTDYKELKLWIEENKIDIDGLPKWLKPHLKHYLEGGSNRPGSISEEKEKLTINEYVRNKSHEIKLALEVAPIFKASLNGEYFKEDSSSKIYAIHI</sequence>
<dbReference type="Proteomes" id="UP000321599">
    <property type="component" value="Unassembled WGS sequence"/>
</dbReference>
<evidence type="ECO:0000313" key="1">
    <source>
        <dbReference type="EMBL" id="TWO28862.1"/>
    </source>
</evidence>
<name>A0ABY3G7P8_9BACT</name>
<dbReference type="EMBL" id="VOAV01000020">
    <property type="protein sequence ID" value="TWO28862.1"/>
    <property type="molecule type" value="Genomic_DNA"/>
</dbReference>
<accession>A0ABY3G7P8</accession>
<organism evidence="1 2">
    <name type="scientific">Campylobacter lanienae</name>
    <dbReference type="NCBI Taxonomy" id="75658"/>
    <lineage>
        <taxon>Bacteria</taxon>
        <taxon>Pseudomonadati</taxon>
        <taxon>Campylobacterota</taxon>
        <taxon>Epsilonproteobacteria</taxon>
        <taxon>Campylobacterales</taxon>
        <taxon>Campylobacteraceae</taxon>
        <taxon>Campylobacter</taxon>
    </lineage>
</organism>
<evidence type="ECO:0000313" key="2">
    <source>
        <dbReference type="Proteomes" id="UP000321599"/>
    </source>
</evidence>
<keyword evidence="2" id="KW-1185">Reference proteome</keyword>
<comment type="caution">
    <text evidence="1">The sequence shown here is derived from an EMBL/GenBank/DDBJ whole genome shotgun (WGS) entry which is preliminary data.</text>
</comment>
<dbReference type="RefSeq" id="WP_147498965.1">
    <property type="nucleotide sequence ID" value="NZ_VOAV01000020.1"/>
</dbReference>